<reference evidence="2" key="4">
    <citation type="submission" date="2025-09" db="UniProtKB">
        <authorList>
            <consortium name="Ensembl"/>
        </authorList>
    </citation>
    <scope>IDENTIFICATION</scope>
</reference>
<evidence type="ECO:0000259" key="1">
    <source>
        <dbReference type="Pfam" id="PF00561"/>
    </source>
</evidence>
<dbReference type="ESTHER" id="cioin-f6xa69">
    <property type="family name" value="Valacyclovir-hydrolase"/>
</dbReference>
<gene>
    <name evidence="2" type="primary">LOC100180889</name>
</gene>
<dbReference type="MEROPS" id="S33.982"/>
<sequence>MSKLCVNGVELFYQKHGTGDHVVLLLPGGLGFGQLHFTPQIQGFDKKKFTLISWDPRGYGQSRPPKRVFPKDFYYIDADDAIALMEKLGYTSYSILGWSDGAIVACIIAAKQPNRIRRIVMWGGNAMCPPEMLQSNDNSSNSACEDPEYSDPSLDYYGKEYFTYLTRAWAASFHQMDKDSEGNIDLCSKCLPKVTAPTFILHGLKDVSVVKIHADHMHKNIAGSRLVLWENGEHSLHLQFPDDFNKIAQQFLLESS</sequence>
<dbReference type="GeneID" id="100180889"/>
<dbReference type="GeneTree" id="ENSGT00390000004746"/>
<protein>
    <submittedName>
        <fullName evidence="2">Valacyclovir hydrolase-like</fullName>
    </submittedName>
</protein>
<evidence type="ECO:0000313" key="2">
    <source>
        <dbReference type="Ensembl" id="ENSCINP00000025888.2"/>
    </source>
</evidence>
<keyword evidence="3" id="KW-1185">Reference proteome</keyword>
<dbReference type="OrthoDB" id="19657at2759"/>
<dbReference type="RefSeq" id="XP_002126774.1">
    <property type="nucleotide sequence ID" value="XM_002126738.5"/>
</dbReference>
<accession>F6XA69</accession>
<dbReference type="PANTHER" id="PTHR46331:SF2">
    <property type="entry name" value="VALACYCLOVIR HYDROLASE"/>
    <property type="match status" value="1"/>
</dbReference>
<dbReference type="STRING" id="7719.ENSCINP00000025888"/>
<dbReference type="Proteomes" id="UP000008144">
    <property type="component" value="Chromosome 9"/>
</dbReference>
<reference evidence="3" key="1">
    <citation type="journal article" date="2002" name="Science">
        <title>The draft genome of Ciona intestinalis: insights into chordate and vertebrate origins.</title>
        <authorList>
            <person name="Dehal P."/>
            <person name="Satou Y."/>
            <person name="Campbell R.K."/>
            <person name="Chapman J."/>
            <person name="Degnan B."/>
            <person name="De Tomaso A."/>
            <person name="Davidson B."/>
            <person name="Di Gregorio A."/>
            <person name="Gelpke M."/>
            <person name="Goodstein D.M."/>
            <person name="Harafuji N."/>
            <person name="Hastings K.E."/>
            <person name="Ho I."/>
            <person name="Hotta K."/>
            <person name="Huang W."/>
            <person name="Kawashima T."/>
            <person name="Lemaire P."/>
            <person name="Martinez D."/>
            <person name="Meinertzhagen I.A."/>
            <person name="Necula S."/>
            <person name="Nonaka M."/>
            <person name="Putnam N."/>
            <person name="Rash S."/>
            <person name="Saiga H."/>
            <person name="Satake M."/>
            <person name="Terry A."/>
            <person name="Yamada L."/>
            <person name="Wang H.G."/>
            <person name="Awazu S."/>
            <person name="Azumi K."/>
            <person name="Boore J."/>
            <person name="Branno M."/>
            <person name="Chin-Bow S."/>
            <person name="DeSantis R."/>
            <person name="Doyle S."/>
            <person name="Francino P."/>
            <person name="Keys D.N."/>
            <person name="Haga S."/>
            <person name="Hayashi H."/>
            <person name="Hino K."/>
            <person name="Imai K.S."/>
            <person name="Inaba K."/>
            <person name="Kano S."/>
            <person name="Kobayashi K."/>
            <person name="Kobayashi M."/>
            <person name="Lee B.I."/>
            <person name="Makabe K.W."/>
            <person name="Manohar C."/>
            <person name="Matassi G."/>
            <person name="Medina M."/>
            <person name="Mochizuki Y."/>
            <person name="Mount S."/>
            <person name="Morishita T."/>
            <person name="Miura S."/>
            <person name="Nakayama A."/>
            <person name="Nishizaka S."/>
            <person name="Nomoto H."/>
            <person name="Ohta F."/>
            <person name="Oishi K."/>
            <person name="Rigoutsos I."/>
            <person name="Sano M."/>
            <person name="Sasaki A."/>
            <person name="Sasakura Y."/>
            <person name="Shoguchi E."/>
            <person name="Shin-i T."/>
            <person name="Spagnuolo A."/>
            <person name="Stainier D."/>
            <person name="Suzuki M.M."/>
            <person name="Tassy O."/>
            <person name="Takatori N."/>
            <person name="Tokuoka M."/>
            <person name="Yagi K."/>
            <person name="Yoshizaki F."/>
            <person name="Wada S."/>
            <person name="Zhang C."/>
            <person name="Hyatt P.D."/>
            <person name="Larimer F."/>
            <person name="Detter C."/>
            <person name="Doggett N."/>
            <person name="Glavina T."/>
            <person name="Hawkins T."/>
            <person name="Richardson P."/>
            <person name="Lucas S."/>
            <person name="Kohara Y."/>
            <person name="Levine M."/>
            <person name="Satoh N."/>
            <person name="Rokhsar D.S."/>
        </authorList>
    </citation>
    <scope>NUCLEOTIDE SEQUENCE [LARGE SCALE GENOMIC DNA]</scope>
</reference>
<organism evidence="2 3">
    <name type="scientific">Ciona intestinalis</name>
    <name type="common">Transparent sea squirt</name>
    <name type="synonym">Ascidia intestinalis</name>
    <dbReference type="NCBI Taxonomy" id="7719"/>
    <lineage>
        <taxon>Eukaryota</taxon>
        <taxon>Metazoa</taxon>
        <taxon>Chordata</taxon>
        <taxon>Tunicata</taxon>
        <taxon>Ascidiacea</taxon>
        <taxon>Phlebobranchia</taxon>
        <taxon>Cionidae</taxon>
        <taxon>Ciona</taxon>
    </lineage>
</organism>
<dbReference type="Pfam" id="PF00561">
    <property type="entry name" value="Abhydrolase_1"/>
    <property type="match status" value="1"/>
</dbReference>
<dbReference type="InParanoid" id="F6XA69"/>
<dbReference type="InterPro" id="IPR000073">
    <property type="entry name" value="AB_hydrolase_1"/>
</dbReference>
<accession>A0A1W2WDS1</accession>
<proteinExistence type="predicted"/>
<dbReference type="EMBL" id="EAAA01002843">
    <property type="status" value="NOT_ANNOTATED_CDS"/>
    <property type="molecule type" value="Genomic_DNA"/>
</dbReference>
<dbReference type="Ensembl" id="ENSCINT00000026134.2">
    <property type="protein sequence ID" value="ENSCINP00000025888.2"/>
    <property type="gene ID" value="ENSCING00000014270.2"/>
</dbReference>
<dbReference type="InterPro" id="IPR029058">
    <property type="entry name" value="AB_hydrolase_fold"/>
</dbReference>
<reference evidence="2" key="3">
    <citation type="submission" date="2025-08" db="UniProtKB">
        <authorList>
            <consortium name="Ensembl"/>
        </authorList>
    </citation>
    <scope>IDENTIFICATION</scope>
</reference>
<dbReference type="SUPFAM" id="SSF53474">
    <property type="entry name" value="alpha/beta-Hydrolases"/>
    <property type="match status" value="1"/>
</dbReference>
<name>F6XA69_CIOIN</name>
<dbReference type="HOGENOM" id="CLU_020336_50_5_1"/>
<dbReference type="PANTHER" id="PTHR46331">
    <property type="entry name" value="VALACYCLOVIR HYDROLASE"/>
    <property type="match status" value="1"/>
</dbReference>
<evidence type="ECO:0000313" key="3">
    <source>
        <dbReference type="Proteomes" id="UP000008144"/>
    </source>
</evidence>
<dbReference type="AlphaFoldDB" id="F6XA69"/>
<dbReference type="KEGG" id="cin:100180889"/>
<dbReference type="OMA" id="YQRENIA"/>
<reference evidence="2" key="2">
    <citation type="journal article" date="2008" name="Genome Biol.">
        <title>Improved genome assembly and evidence-based global gene model set for the chordate Ciona intestinalis: new insight into intron and operon populations.</title>
        <authorList>
            <person name="Satou Y."/>
            <person name="Mineta K."/>
            <person name="Ogasawara M."/>
            <person name="Sasakura Y."/>
            <person name="Shoguchi E."/>
            <person name="Ueno K."/>
            <person name="Yamada L."/>
            <person name="Matsumoto J."/>
            <person name="Wasserscheid J."/>
            <person name="Dewar K."/>
            <person name="Wiley G.B."/>
            <person name="Macmil S.L."/>
            <person name="Roe B.A."/>
            <person name="Zeller R.W."/>
            <person name="Hastings K.E."/>
            <person name="Lemaire P."/>
            <person name="Lindquist E."/>
            <person name="Endo T."/>
            <person name="Hotta K."/>
            <person name="Inaba K."/>
        </authorList>
    </citation>
    <scope>NUCLEOTIDE SEQUENCE [LARGE SCALE GENOMIC DNA]</scope>
    <source>
        <strain evidence="2">wild type</strain>
    </source>
</reference>
<dbReference type="Gene3D" id="3.40.50.1820">
    <property type="entry name" value="alpha/beta hydrolase"/>
    <property type="match status" value="1"/>
</dbReference>
<dbReference type="GO" id="GO:0017171">
    <property type="term" value="F:serine hydrolase activity"/>
    <property type="evidence" value="ECO:0000318"/>
    <property type="project" value="GO_Central"/>
</dbReference>
<feature type="domain" description="AB hydrolase-1" evidence="1">
    <location>
        <begin position="22"/>
        <end position="127"/>
    </location>
</feature>